<organism evidence="1 2">
    <name type="scientific">Vitis vinifera</name>
    <name type="common">Grape</name>
    <dbReference type="NCBI Taxonomy" id="29760"/>
    <lineage>
        <taxon>Eukaryota</taxon>
        <taxon>Viridiplantae</taxon>
        <taxon>Streptophyta</taxon>
        <taxon>Embryophyta</taxon>
        <taxon>Tracheophyta</taxon>
        <taxon>Spermatophyta</taxon>
        <taxon>Magnoliopsida</taxon>
        <taxon>eudicotyledons</taxon>
        <taxon>Gunneridae</taxon>
        <taxon>Pentapetalae</taxon>
        <taxon>rosids</taxon>
        <taxon>Vitales</taxon>
        <taxon>Vitaceae</taxon>
        <taxon>Viteae</taxon>
        <taxon>Vitis</taxon>
    </lineage>
</organism>
<reference evidence="2" key="1">
    <citation type="journal article" date="2007" name="Nature">
        <title>The grapevine genome sequence suggests ancestral hexaploidization in major angiosperm phyla.</title>
        <authorList>
            <consortium name="The French-Italian Public Consortium for Grapevine Genome Characterization."/>
            <person name="Jaillon O."/>
            <person name="Aury J.-M."/>
            <person name="Noel B."/>
            <person name="Policriti A."/>
            <person name="Clepet C."/>
            <person name="Casagrande A."/>
            <person name="Choisne N."/>
            <person name="Aubourg S."/>
            <person name="Vitulo N."/>
            <person name="Jubin C."/>
            <person name="Vezzi A."/>
            <person name="Legeai F."/>
            <person name="Hugueney P."/>
            <person name="Dasilva C."/>
            <person name="Horner D."/>
            <person name="Mica E."/>
            <person name="Jublot D."/>
            <person name="Poulain J."/>
            <person name="Bruyere C."/>
            <person name="Billault A."/>
            <person name="Segurens B."/>
            <person name="Gouyvenoux M."/>
            <person name="Ugarte E."/>
            <person name="Cattonaro F."/>
            <person name="Anthouard V."/>
            <person name="Vico V."/>
            <person name="Del Fabbro C."/>
            <person name="Alaux M."/>
            <person name="Di Gaspero G."/>
            <person name="Dumas V."/>
            <person name="Felice N."/>
            <person name="Paillard S."/>
            <person name="Juman I."/>
            <person name="Moroldo M."/>
            <person name="Scalabrin S."/>
            <person name="Canaguier A."/>
            <person name="Le Clainche I."/>
            <person name="Malacrida G."/>
            <person name="Durand E."/>
            <person name="Pesole G."/>
            <person name="Laucou V."/>
            <person name="Chatelet P."/>
            <person name="Merdinoglu D."/>
            <person name="Delledonne M."/>
            <person name="Pezzotti M."/>
            <person name="Lecharny A."/>
            <person name="Scarpelli C."/>
            <person name="Artiguenave F."/>
            <person name="Pe M.E."/>
            <person name="Valle G."/>
            <person name="Morgante M."/>
            <person name="Caboche M."/>
            <person name="Adam-Blondon A.-F."/>
            <person name="Weissenbach J."/>
            <person name="Quetier F."/>
            <person name="Wincker P."/>
        </authorList>
    </citation>
    <scope>NUCLEOTIDE SEQUENCE [LARGE SCALE GENOMIC DNA]</scope>
    <source>
        <strain evidence="2">cv. Pinot noir / PN40024</strain>
    </source>
</reference>
<evidence type="ECO:0000313" key="1">
    <source>
        <dbReference type="EMBL" id="CBI30621.3"/>
    </source>
</evidence>
<protein>
    <submittedName>
        <fullName evidence="1">Uncharacterized protein</fullName>
    </submittedName>
</protein>
<dbReference type="AlphaFoldDB" id="D7TJE9"/>
<dbReference type="InParanoid" id="D7TJE9"/>
<name>D7TJE9_VITVI</name>
<sequence length="62" mass="7491">MHYFWKKKLALIWCEAACHHKEVFESRFKHILRRFIWKIMFSFPYKDDEDDVGGTLRGGGLT</sequence>
<evidence type="ECO:0000313" key="2">
    <source>
        <dbReference type="Proteomes" id="UP000009183"/>
    </source>
</evidence>
<accession>D7TJE9</accession>
<keyword evidence="2" id="KW-1185">Reference proteome</keyword>
<dbReference type="PaxDb" id="29760-VIT_10s0003g00400.t01"/>
<dbReference type="HOGENOM" id="CLU_2908652_0_0_1"/>
<dbReference type="Proteomes" id="UP000009183">
    <property type="component" value="Chromosome 10"/>
</dbReference>
<gene>
    <name evidence="1" type="ordered locus">VIT_10s0003g00400</name>
</gene>
<proteinExistence type="predicted"/>
<dbReference type="EMBL" id="FN595992">
    <property type="protein sequence ID" value="CBI30621.3"/>
    <property type="molecule type" value="Genomic_DNA"/>
</dbReference>